<dbReference type="PANTHER" id="PTHR30146">
    <property type="entry name" value="LACI-RELATED TRANSCRIPTIONAL REPRESSOR"/>
    <property type="match status" value="1"/>
</dbReference>
<evidence type="ECO:0000313" key="6">
    <source>
        <dbReference type="Proteomes" id="UP001500326"/>
    </source>
</evidence>
<evidence type="ECO:0000256" key="2">
    <source>
        <dbReference type="ARBA" id="ARBA00023125"/>
    </source>
</evidence>
<comment type="caution">
    <text evidence="5">The sequence shown here is derived from an EMBL/GenBank/DDBJ whole genome shotgun (WGS) entry which is preliminary data.</text>
</comment>
<dbReference type="InterPro" id="IPR046335">
    <property type="entry name" value="LacI/GalR-like_sensor"/>
</dbReference>
<evidence type="ECO:0000256" key="1">
    <source>
        <dbReference type="ARBA" id="ARBA00023015"/>
    </source>
</evidence>
<evidence type="ECO:0000313" key="5">
    <source>
        <dbReference type="EMBL" id="GAA1979665.1"/>
    </source>
</evidence>
<proteinExistence type="predicted"/>
<dbReference type="Pfam" id="PF13377">
    <property type="entry name" value="Peripla_BP_3"/>
    <property type="match status" value="1"/>
</dbReference>
<keyword evidence="6" id="KW-1185">Reference proteome</keyword>
<dbReference type="InterPro" id="IPR028082">
    <property type="entry name" value="Peripla_BP_I"/>
</dbReference>
<evidence type="ECO:0000256" key="3">
    <source>
        <dbReference type="ARBA" id="ARBA00023163"/>
    </source>
</evidence>
<sequence>MPPANPVDGAWTAAFCANDAIALGFQHAMYERGLSAGVDYSIVAIDDMPDAAHFQPPLTTVALDHLELGRSAFRMILEHLRRSPAANTVIGPALVRRESAVPPG</sequence>
<dbReference type="SUPFAM" id="SSF53822">
    <property type="entry name" value="Periplasmic binding protein-like I"/>
    <property type="match status" value="1"/>
</dbReference>
<keyword evidence="2" id="KW-0238">DNA-binding</keyword>
<dbReference type="EMBL" id="BAAAOH010000001">
    <property type="protein sequence ID" value="GAA1979665.1"/>
    <property type="molecule type" value="Genomic_DNA"/>
</dbReference>
<dbReference type="PANTHER" id="PTHR30146:SF109">
    <property type="entry name" value="HTH-TYPE TRANSCRIPTIONAL REGULATOR GALS"/>
    <property type="match status" value="1"/>
</dbReference>
<evidence type="ECO:0000259" key="4">
    <source>
        <dbReference type="Pfam" id="PF13377"/>
    </source>
</evidence>
<reference evidence="5 6" key="1">
    <citation type="journal article" date="2019" name="Int. J. Syst. Evol. Microbiol.">
        <title>The Global Catalogue of Microorganisms (GCM) 10K type strain sequencing project: providing services to taxonomists for standard genome sequencing and annotation.</title>
        <authorList>
            <consortium name="The Broad Institute Genomics Platform"/>
            <consortium name="The Broad Institute Genome Sequencing Center for Infectious Disease"/>
            <person name="Wu L."/>
            <person name="Ma J."/>
        </authorList>
    </citation>
    <scope>NUCLEOTIDE SEQUENCE [LARGE SCALE GENOMIC DNA]</scope>
    <source>
        <strain evidence="5 6">JCM 14902</strain>
    </source>
</reference>
<organism evidence="5 6">
    <name type="scientific">Microbacterium pumilum</name>
    <dbReference type="NCBI Taxonomy" id="344165"/>
    <lineage>
        <taxon>Bacteria</taxon>
        <taxon>Bacillati</taxon>
        <taxon>Actinomycetota</taxon>
        <taxon>Actinomycetes</taxon>
        <taxon>Micrococcales</taxon>
        <taxon>Microbacteriaceae</taxon>
        <taxon>Microbacterium</taxon>
    </lineage>
</organism>
<feature type="domain" description="Transcriptional regulator LacI/GalR-like sensor" evidence="4">
    <location>
        <begin position="12"/>
        <end position="99"/>
    </location>
</feature>
<dbReference type="RefSeq" id="WP_344059363.1">
    <property type="nucleotide sequence ID" value="NZ_BAAAOH010000001.1"/>
</dbReference>
<dbReference type="Gene3D" id="3.40.50.2300">
    <property type="match status" value="1"/>
</dbReference>
<dbReference type="Proteomes" id="UP001500326">
    <property type="component" value="Unassembled WGS sequence"/>
</dbReference>
<accession>A0ABN2S3G6</accession>
<keyword evidence="3" id="KW-0804">Transcription</keyword>
<keyword evidence="1" id="KW-0805">Transcription regulation</keyword>
<protein>
    <recommendedName>
        <fullName evidence="4">Transcriptional regulator LacI/GalR-like sensor domain-containing protein</fullName>
    </recommendedName>
</protein>
<gene>
    <name evidence="5" type="ORF">GCM10009777_11370</name>
</gene>
<name>A0ABN2S3G6_9MICO</name>